<organism evidence="7 8">
    <name type="scientific">Nocardia macrotermitis</name>
    <dbReference type="NCBI Taxonomy" id="2585198"/>
    <lineage>
        <taxon>Bacteria</taxon>
        <taxon>Bacillati</taxon>
        <taxon>Actinomycetota</taxon>
        <taxon>Actinomycetes</taxon>
        <taxon>Mycobacteriales</taxon>
        <taxon>Nocardiaceae</taxon>
        <taxon>Nocardia</taxon>
    </lineage>
</organism>
<dbReference type="Gene3D" id="3.60.21.10">
    <property type="match status" value="1"/>
</dbReference>
<keyword evidence="3" id="KW-0408">Iron</keyword>
<evidence type="ECO:0000259" key="6">
    <source>
        <dbReference type="Pfam" id="PF00149"/>
    </source>
</evidence>
<dbReference type="EMBL" id="WEGK01000019">
    <property type="protein sequence ID" value="MQY23417.1"/>
    <property type="molecule type" value="Genomic_DNA"/>
</dbReference>
<dbReference type="GO" id="GO:0004115">
    <property type="term" value="F:3',5'-cyclic-AMP phosphodiesterase activity"/>
    <property type="evidence" value="ECO:0007669"/>
    <property type="project" value="UniProtKB-EC"/>
</dbReference>
<evidence type="ECO:0000256" key="1">
    <source>
        <dbReference type="ARBA" id="ARBA00022723"/>
    </source>
</evidence>
<gene>
    <name evidence="7" type="primary">cpdA_5</name>
    <name evidence="7" type="ORF">NRB20_65460</name>
</gene>
<dbReference type="SUPFAM" id="SSF56300">
    <property type="entry name" value="Metallo-dependent phosphatases"/>
    <property type="match status" value="1"/>
</dbReference>
<comment type="caution">
    <text evidence="7">The sequence shown here is derived from an EMBL/GenBank/DDBJ whole genome shotgun (WGS) entry which is preliminary data.</text>
</comment>
<feature type="chain" id="PRO_5029842291" evidence="5">
    <location>
        <begin position="49"/>
        <end position="486"/>
    </location>
</feature>
<keyword evidence="1" id="KW-0479">Metal-binding</keyword>
<feature type="domain" description="Calcineurin-like phosphoesterase" evidence="6">
    <location>
        <begin position="173"/>
        <end position="399"/>
    </location>
</feature>
<accession>A0A7K0DCG4</accession>
<dbReference type="InterPro" id="IPR004843">
    <property type="entry name" value="Calcineurin-like_PHP"/>
</dbReference>
<dbReference type="AlphaFoldDB" id="A0A7K0DCG4"/>
<dbReference type="InterPro" id="IPR003961">
    <property type="entry name" value="FN3_dom"/>
</dbReference>
<feature type="signal peptide" evidence="5">
    <location>
        <begin position="1"/>
        <end position="48"/>
    </location>
</feature>
<dbReference type="InterPro" id="IPR050884">
    <property type="entry name" value="CNP_phosphodiesterase-III"/>
</dbReference>
<evidence type="ECO:0000313" key="8">
    <source>
        <dbReference type="Proteomes" id="UP000438448"/>
    </source>
</evidence>
<proteinExistence type="inferred from homology"/>
<evidence type="ECO:0000256" key="4">
    <source>
        <dbReference type="ARBA" id="ARBA00025742"/>
    </source>
</evidence>
<dbReference type="RefSeq" id="WP_227834078.1">
    <property type="nucleotide sequence ID" value="NZ_WEGK01000019.1"/>
</dbReference>
<comment type="similarity">
    <text evidence="4">Belongs to the cyclic nucleotide phosphodiesterase class-III family.</text>
</comment>
<keyword evidence="5" id="KW-0732">Signal</keyword>
<evidence type="ECO:0000256" key="3">
    <source>
        <dbReference type="ARBA" id="ARBA00023004"/>
    </source>
</evidence>
<dbReference type="Proteomes" id="UP000438448">
    <property type="component" value="Unassembled WGS sequence"/>
</dbReference>
<dbReference type="PANTHER" id="PTHR42988:SF2">
    <property type="entry name" value="CYCLIC NUCLEOTIDE PHOSPHODIESTERASE CBUA0032-RELATED"/>
    <property type="match status" value="1"/>
</dbReference>
<keyword evidence="2 7" id="KW-0378">Hydrolase</keyword>
<reference evidence="7 8" key="1">
    <citation type="submission" date="2019-10" db="EMBL/GenBank/DDBJ databases">
        <title>Nocardia macrotermitis sp. nov. and Nocardia aurantia sp. nov., isolated from the gut of fungus growing-termite Macrotermes natalensis.</title>
        <authorList>
            <person name="Benndorf R."/>
            <person name="Schwitalla J."/>
            <person name="Martin K."/>
            <person name="De Beer W."/>
            <person name="Kaster A.-K."/>
            <person name="Vollmers J."/>
            <person name="Poulsen M."/>
            <person name="Beemelmanns C."/>
        </authorList>
    </citation>
    <scope>NUCLEOTIDE SEQUENCE [LARGE SCALE GENOMIC DNA]</scope>
    <source>
        <strain evidence="7 8">RB20</strain>
    </source>
</reference>
<dbReference type="GO" id="GO:0046872">
    <property type="term" value="F:metal ion binding"/>
    <property type="evidence" value="ECO:0007669"/>
    <property type="project" value="UniProtKB-KW"/>
</dbReference>
<sequence>MTVTTLASAGGTGANGDALMTCCGPNRRRMLAALAAAPIMLATGTARAQPNSMIATDLEVVTLTPTSAIATWTTLGTDAAGNRIPVDAGTQVRLTPADAVGPARLVHDDADRTPYHYAEVTGLEPGRSYRFEAWSDGVRAVPAATVVTHLPGSPECTGVFSTLALPPGRLLRTVALCNDVHFGEEIAGLITNGFPPGVRQEPGLAPYPEVMLTAMLDDLRRPDRGANQLLLAGDLTAEATPDQSRAVRAHLDSWGRSGRDWFAVRGNHDRPHVGADYAACRPVSDADHHDCWGESFGARGQLVDHRVGELRLLGLDTTRLDQAGGTIDPDQFAHLREVLRADPDRPTLVFGHHPVTQNSALSNINGPDFILNRADATTLQNLYRTAPGVFLHHAGHTHRNRRTAPDLPLNVEFLEVGAVKEYPGGYTLVRVYEGGYTVNFYKTRTPAARRWSTRSRAEYLGLIPEYTLGTTADRNHVVLRDFSGLG</sequence>
<dbReference type="EC" id="3.1.4.53" evidence="7"/>
<keyword evidence="8" id="KW-1185">Reference proteome</keyword>
<evidence type="ECO:0000256" key="2">
    <source>
        <dbReference type="ARBA" id="ARBA00022801"/>
    </source>
</evidence>
<dbReference type="InterPro" id="IPR029052">
    <property type="entry name" value="Metallo-depent_PP-like"/>
</dbReference>
<protein>
    <submittedName>
        <fullName evidence="7">3',5'-cyclic adenosine monophosphate phosphodiesterase CpdA</fullName>
        <ecNumber evidence="7">3.1.4.53</ecNumber>
    </submittedName>
</protein>
<dbReference type="PROSITE" id="PS51318">
    <property type="entry name" value="TAT"/>
    <property type="match status" value="1"/>
</dbReference>
<evidence type="ECO:0000313" key="7">
    <source>
        <dbReference type="EMBL" id="MQY23417.1"/>
    </source>
</evidence>
<dbReference type="CDD" id="cd00063">
    <property type="entry name" value="FN3"/>
    <property type="match status" value="1"/>
</dbReference>
<dbReference type="PANTHER" id="PTHR42988">
    <property type="entry name" value="PHOSPHOHYDROLASE"/>
    <property type="match status" value="1"/>
</dbReference>
<evidence type="ECO:0000256" key="5">
    <source>
        <dbReference type="SAM" id="SignalP"/>
    </source>
</evidence>
<name>A0A7K0DCG4_9NOCA</name>
<dbReference type="InterPro" id="IPR006311">
    <property type="entry name" value="TAT_signal"/>
</dbReference>
<dbReference type="Pfam" id="PF00149">
    <property type="entry name" value="Metallophos"/>
    <property type="match status" value="1"/>
</dbReference>